<dbReference type="PANTHER" id="PTHR13516:SF4">
    <property type="entry name" value="FI09323P"/>
    <property type="match status" value="1"/>
</dbReference>
<dbReference type="InterPro" id="IPR036882">
    <property type="entry name" value="Alba-like_dom_sf"/>
</dbReference>
<dbReference type="InterPro" id="IPR051958">
    <property type="entry name" value="Alba-like_NAB"/>
</dbReference>
<dbReference type="eggNOG" id="KOG2567">
    <property type="taxonomic scope" value="Eukaryota"/>
</dbReference>
<evidence type="ECO:0000256" key="2">
    <source>
        <dbReference type="ARBA" id="ARBA00008018"/>
    </source>
</evidence>
<evidence type="ECO:0000256" key="1">
    <source>
        <dbReference type="ARBA" id="ARBA00004123"/>
    </source>
</evidence>
<dbReference type="OrthoDB" id="424402at2759"/>
<dbReference type="FunCoup" id="B0WT44">
    <property type="interactions" value="129"/>
</dbReference>
<organism>
    <name type="scientific">Culex quinquefasciatus</name>
    <name type="common">Southern house mosquito</name>
    <name type="synonym">Culex pungens</name>
    <dbReference type="NCBI Taxonomy" id="7176"/>
    <lineage>
        <taxon>Eukaryota</taxon>
        <taxon>Metazoa</taxon>
        <taxon>Ecdysozoa</taxon>
        <taxon>Arthropoda</taxon>
        <taxon>Hexapoda</taxon>
        <taxon>Insecta</taxon>
        <taxon>Pterygota</taxon>
        <taxon>Neoptera</taxon>
        <taxon>Endopterygota</taxon>
        <taxon>Diptera</taxon>
        <taxon>Nematocera</taxon>
        <taxon>Culicoidea</taxon>
        <taxon>Culicidae</taxon>
        <taxon>Culicinae</taxon>
        <taxon>Culicini</taxon>
        <taxon>Culex</taxon>
        <taxon>Culex</taxon>
    </lineage>
</organism>
<dbReference type="InParanoid" id="B0WT44"/>
<dbReference type="InterPro" id="IPR002775">
    <property type="entry name" value="DNA/RNA-bd_Alba-like"/>
</dbReference>
<evidence type="ECO:0000313" key="6">
    <source>
        <dbReference type="EMBL" id="EDS34187.1"/>
    </source>
</evidence>
<dbReference type="VEuPathDB" id="VectorBase:CPIJ010569"/>
<feature type="compositionally biased region" description="Basic residues" evidence="4">
    <location>
        <begin position="201"/>
        <end position="210"/>
    </location>
</feature>
<evidence type="ECO:0000313" key="7">
    <source>
        <dbReference type="EnsemblMetazoa" id="CPIJ010569-PA"/>
    </source>
</evidence>
<feature type="region of interest" description="Disordered" evidence="4">
    <location>
        <begin position="132"/>
        <end position="270"/>
    </location>
</feature>
<reference evidence="6" key="1">
    <citation type="submission" date="2007-03" db="EMBL/GenBank/DDBJ databases">
        <title>Annotation of Culex pipiens quinquefasciatus.</title>
        <authorList>
            <consortium name="The Broad Institute Genome Sequencing Platform"/>
            <person name="Atkinson P.W."/>
            <person name="Hemingway J."/>
            <person name="Christensen B.M."/>
            <person name="Higgs S."/>
            <person name="Kodira C."/>
            <person name="Hannick L."/>
            <person name="Megy K."/>
            <person name="O'Leary S."/>
            <person name="Pearson M."/>
            <person name="Haas B.J."/>
            <person name="Mauceli E."/>
            <person name="Wortman J.R."/>
            <person name="Lee N.H."/>
            <person name="Guigo R."/>
            <person name="Stanke M."/>
            <person name="Alvarado L."/>
            <person name="Amedeo P."/>
            <person name="Antoine C.H."/>
            <person name="Arensburger P."/>
            <person name="Bidwell S.L."/>
            <person name="Crawford M."/>
            <person name="Camaro F."/>
            <person name="Devon K."/>
            <person name="Engels R."/>
            <person name="Hammond M."/>
            <person name="Howarth C."/>
            <person name="Koehrsen M."/>
            <person name="Lawson D."/>
            <person name="Montgomery P."/>
            <person name="Nene V."/>
            <person name="Nusbaum C."/>
            <person name="Puiu D."/>
            <person name="Romero-Severson J."/>
            <person name="Severson D.W."/>
            <person name="Shumway M."/>
            <person name="Sisk P."/>
            <person name="Stolte C."/>
            <person name="Zeng Q."/>
            <person name="Eisenstadt E."/>
            <person name="Fraser-Liggett C."/>
            <person name="Strausberg R."/>
            <person name="Galagan J."/>
            <person name="Birren B."/>
            <person name="Collins F.H."/>
        </authorList>
    </citation>
    <scope>NUCLEOTIDE SEQUENCE [LARGE SCALE GENOMIC DNA]</scope>
    <source>
        <strain evidence="6">JHB</strain>
    </source>
</reference>
<dbReference type="GO" id="GO:0005634">
    <property type="term" value="C:nucleus"/>
    <property type="evidence" value="ECO:0007669"/>
    <property type="project" value="UniProtKB-SubCell"/>
</dbReference>
<accession>B0WT44</accession>
<reference evidence="7" key="2">
    <citation type="submission" date="2021-02" db="UniProtKB">
        <authorList>
            <consortium name="EnsemblMetazoa"/>
        </authorList>
    </citation>
    <scope>IDENTIFICATION</scope>
    <source>
        <strain evidence="7">JHB</strain>
    </source>
</reference>
<dbReference type="OMA" id="HQVTRIC"/>
<feature type="domain" description="DNA/RNA-binding protein Alba-like" evidence="5">
    <location>
        <begin position="30"/>
        <end position="91"/>
    </location>
</feature>
<name>B0WT44_CULQU</name>
<dbReference type="AlphaFoldDB" id="B0WT44"/>
<sequence>MMHYKKGKNVEEELTREQIPLENLPQSFLWMHVKGGSRIFGLIDYAKKELELGQYRAMVWSGTGGGVGKTISCAEIMKKDYELHQVTRICYRKVEEFWDPQQEGLEPIVATRNIPSIHILLSLEEIDPKTAGYQHSRTRTTFWSEGDQTEGKSGRKNYFTGPQLKKKPNRHYENGGKDGGGTGANGGGPEGGAGGNGGGNKNKKKNKGKGGKPTEGGQTEVKEKKDSGGKAENKAKKAKNNENKQKAQSSGSGDAAPVGKEPAPGTSSES</sequence>
<dbReference type="GO" id="GO:0001682">
    <property type="term" value="P:tRNA 5'-leader removal"/>
    <property type="evidence" value="ECO:0007669"/>
    <property type="project" value="TreeGrafter"/>
</dbReference>
<dbReference type="EMBL" id="DS232080">
    <property type="protein sequence ID" value="EDS34187.1"/>
    <property type="molecule type" value="Genomic_DNA"/>
</dbReference>
<proteinExistence type="inferred from homology"/>
<comment type="similarity">
    <text evidence="2">Belongs to the histone-like Alba family.</text>
</comment>
<keyword evidence="8" id="KW-1185">Reference proteome</keyword>
<evidence type="ECO:0000313" key="8">
    <source>
        <dbReference type="Proteomes" id="UP000002320"/>
    </source>
</evidence>
<dbReference type="Proteomes" id="UP000002320">
    <property type="component" value="Unassembled WGS sequence"/>
</dbReference>
<dbReference type="GO" id="GO:0000172">
    <property type="term" value="C:ribonuclease MRP complex"/>
    <property type="evidence" value="ECO:0007669"/>
    <property type="project" value="TreeGrafter"/>
</dbReference>
<dbReference type="Pfam" id="PF01918">
    <property type="entry name" value="Alba"/>
    <property type="match status" value="1"/>
</dbReference>
<comment type="subcellular location">
    <subcellularLocation>
        <location evidence="1">Nucleus</location>
    </subcellularLocation>
</comment>
<gene>
    <name evidence="7" type="primary">6042805</name>
    <name evidence="6" type="ORF">CpipJ_CPIJ010569</name>
</gene>
<feature type="compositionally biased region" description="Gly residues" evidence="4">
    <location>
        <begin position="177"/>
        <end position="200"/>
    </location>
</feature>
<dbReference type="GO" id="GO:0003723">
    <property type="term" value="F:RNA binding"/>
    <property type="evidence" value="ECO:0007669"/>
    <property type="project" value="TreeGrafter"/>
</dbReference>
<feature type="compositionally biased region" description="Polar residues" evidence="4">
    <location>
        <begin position="133"/>
        <end position="143"/>
    </location>
</feature>
<dbReference type="STRING" id="7176.B0WT44"/>
<evidence type="ECO:0000259" key="5">
    <source>
        <dbReference type="Pfam" id="PF01918"/>
    </source>
</evidence>
<evidence type="ECO:0000256" key="4">
    <source>
        <dbReference type="SAM" id="MobiDB-lite"/>
    </source>
</evidence>
<keyword evidence="3" id="KW-0539">Nucleus</keyword>
<dbReference type="PANTHER" id="PTHR13516">
    <property type="entry name" value="RIBONUCLEASE P SUBUNIT P25"/>
    <property type="match status" value="1"/>
</dbReference>
<dbReference type="SUPFAM" id="SSF82704">
    <property type="entry name" value="AlbA-like"/>
    <property type="match status" value="1"/>
</dbReference>
<feature type="compositionally biased region" description="Basic and acidic residues" evidence="4">
    <location>
        <begin position="220"/>
        <end position="245"/>
    </location>
</feature>
<protein>
    <recommendedName>
        <fullName evidence="5">DNA/RNA-binding protein Alba-like domain-containing protein</fullName>
    </recommendedName>
</protein>
<dbReference type="KEGG" id="cqu:CpipJ_CPIJ010569"/>
<dbReference type="Gene3D" id="3.30.110.20">
    <property type="entry name" value="Alba-like domain"/>
    <property type="match status" value="1"/>
</dbReference>
<evidence type="ECO:0000256" key="3">
    <source>
        <dbReference type="ARBA" id="ARBA00023242"/>
    </source>
</evidence>
<dbReference type="EnsemblMetazoa" id="CPIJ010569-RA">
    <property type="protein sequence ID" value="CPIJ010569-PA"/>
    <property type="gene ID" value="CPIJ010569"/>
</dbReference>
<dbReference type="VEuPathDB" id="VectorBase:CQUJHB012373"/>
<dbReference type="HOGENOM" id="CLU_078334_0_0_1"/>